<accession>A0AAV7RU17</accession>
<feature type="region of interest" description="Disordered" evidence="1">
    <location>
        <begin position="1"/>
        <end position="198"/>
    </location>
</feature>
<sequence length="198" mass="22525">MQSCVCRRREKHTDEDWTRKAEDAEVRSKQEEEDPGREQREDADKQEEEVTREQVVSITKEQEENDTGEQERDVAREQGKNAARELEENRLGGEWKNKAVEEGAEVDHRRTSPKEEHRGSKSQDPEPRHVPGGTWLSQVQFRRGPSQRTFNASLHQGLADARRLRVFPPPPPNIPGTLSAKQTKSAGLPSAGAPRVDF</sequence>
<reference evidence="2" key="1">
    <citation type="journal article" date="2022" name="bioRxiv">
        <title>Sequencing and chromosome-scale assembly of the giantPleurodeles waltlgenome.</title>
        <authorList>
            <person name="Brown T."/>
            <person name="Elewa A."/>
            <person name="Iarovenko S."/>
            <person name="Subramanian E."/>
            <person name="Araus A.J."/>
            <person name="Petzold A."/>
            <person name="Susuki M."/>
            <person name="Suzuki K.-i.T."/>
            <person name="Hayashi T."/>
            <person name="Toyoda A."/>
            <person name="Oliveira C."/>
            <person name="Osipova E."/>
            <person name="Leigh N.D."/>
            <person name="Simon A."/>
            <person name="Yun M.H."/>
        </authorList>
    </citation>
    <scope>NUCLEOTIDE SEQUENCE</scope>
    <source>
        <strain evidence="2">20211129_DDA</strain>
        <tissue evidence="2">Liver</tissue>
    </source>
</reference>
<comment type="caution">
    <text evidence="2">The sequence shown here is derived from an EMBL/GenBank/DDBJ whole genome shotgun (WGS) entry which is preliminary data.</text>
</comment>
<feature type="compositionally biased region" description="Basic residues" evidence="1">
    <location>
        <begin position="1"/>
        <end position="10"/>
    </location>
</feature>
<feature type="compositionally biased region" description="Basic and acidic residues" evidence="1">
    <location>
        <begin position="69"/>
        <end position="129"/>
    </location>
</feature>
<dbReference type="Proteomes" id="UP001066276">
    <property type="component" value="Chromosome 5"/>
</dbReference>
<keyword evidence="3" id="KW-1185">Reference proteome</keyword>
<dbReference type="EMBL" id="JANPWB010000009">
    <property type="protein sequence ID" value="KAJ1154385.1"/>
    <property type="molecule type" value="Genomic_DNA"/>
</dbReference>
<evidence type="ECO:0000256" key="1">
    <source>
        <dbReference type="SAM" id="MobiDB-lite"/>
    </source>
</evidence>
<evidence type="ECO:0000313" key="3">
    <source>
        <dbReference type="Proteomes" id="UP001066276"/>
    </source>
</evidence>
<feature type="compositionally biased region" description="Polar residues" evidence="1">
    <location>
        <begin position="135"/>
        <end position="154"/>
    </location>
</feature>
<organism evidence="2 3">
    <name type="scientific">Pleurodeles waltl</name>
    <name type="common">Iberian ribbed newt</name>
    <dbReference type="NCBI Taxonomy" id="8319"/>
    <lineage>
        <taxon>Eukaryota</taxon>
        <taxon>Metazoa</taxon>
        <taxon>Chordata</taxon>
        <taxon>Craniata</taxon>
        <taxon>Vertebrata</taxon>
        <taxon>Euteleostomi</taxon>
        <taxon>Amphibia</taxon>
        <taxon>Batrachia</taxon>
        <taxon>Caudata</taxon>
        <taxon>Salamandroidea</taxon>
        <taxon>Salamandridae</taxon>
        <taxon>Pleurodelinae</taxon>
        <taxon>Pleurodeles</taxon>
    </lineage>
</organism>
<evidence type="ECO:0000313" key="2">
    <source>
        <dbReference type="EMBL" id="KAJ1154385.1"/>
    </source>
</evidence>
<feature type="compositionally biased region" description="Basic and acidic residues" evidence="1">
    <location>
        <begin position="11"/>
        <end position="52"/>
    </location>
</feature>
<name>A0AAV7RU17_PLEWA</name>
<gene>
    <name evidence="2" type="ORF">NDU88_007137</name>
</gene>
<proteinExistence type="predicted"/>
<dbReference type="AlphaFoldDB" id="A0AAV7RU17"/>
<protein>
    <submittedName>
        <fullName evidence="2">Uncharacterized protein</fullName>
    </submittedName>
</protein>